<keyword evidence="2" id="KW-0805">Transcription regulation</keyword>
<dbReference type="PANTHER" id="PTHR31391">
    <property type="entry name" value="B3 DOMAIN-CONTAINING PROTEIN OS11G0197600-RELATED"/>
    <property type="match status" value="1"/>
</dbReference>
<protein>
    <recommendedName>
        <fullName evidence="6">TF-B3 domain-containing protein</fullName>
    </recommendedName>
</protein>
<evidence type="ECO:0000313" key="7">
    <source>
        <dbReference type="EMBL" id="CAI0553578.1"/>
    </source>
</evidence>
<comment type="subcellular location">
    <subcellularLocation>
        <location evidence="1">Nucleus</location>
    </subcellularLocation>
</comment>
<keyword evidence="4" id="KW-0804">Transcription</keyword>
<evidence type="ECO:0000256" key="2">
    <source>
        <dbReference type="ARBA" id="ARBA00023015"/>
    </source>
</evidence>
<evidence type="ECO:0000313" key="8">
    <source>
        <dbReference type="Proteomes" id="UP001154282"/>
    </source>
</evidence>
<dbReference type="SUPFAM" id="SSF101936">
    <property type="entry name" value="DNA-binding pseudobarrel domain"/>
    <property type="match status" value="2"/>
</dbReference>
<keyword evidence="5" id="KW-0539">Nucleus</keyword>
<evidence type="ECO:0000256" key="1">
    <source>
        <dbReference type="ARBA" id="ARBA00004123"/>
    </source>
</evidence>
<feature type="domain" description="TF-B3" evidence="6">
    <location>
        <begin position="26"/>
        <end position="120"/>
    </location>
</feature>
<evidence type="ECO:0000256" key="4">
    <source>
        <dbReference type="ARBA" id="ARBA00023163"/>
    </source>
</evidence>
<gene>
    <name evidence="7" type="ORF">LITE_LOCUS46890</name>
</gene>
<evidence type="ECO:0000259" key="6">
    <source>
        <dbReference type="PROSITE" id="PS50863"/>
    </source>
</evidence>
<dbReference type="GO" id="GO:0003677">
    <property type="term" value="F:DNA binding"/>
    <property type="evidence" value="ECO:0007669"/>
    <property type="project" value="UniProtKB-KW"/>
</dbReference>
<dbReference type="CDD" id="cd10017">
    <property type="entry name" value="B3_DNA"/>
    <property type="match status" value="2"/>
</dbReference>
<accession>A0AAV0RB74</accession>
<dbReference type="SMART" id="SM01019">
    <property type="entry name" value="B3"/>
    <property type="match status" value="2"/>
</dbReference>
<comment type="caution">
    <text evidence="7">The sequence shown here is derived from an EMBL/GenBank/DDBJ whole genome shotgun (WGS) entry which is preliminary data.</text>
</comment>
<dbReference type="InterPro" id="IPR044837">
    <property type="entry name" value="REM16-like"/>
</dbReference>
<sequence length="369" mass="40941">MEGEEGARTCNGRSWEEYMYWTHFQFTHFCRFLHSDFHHSLAIPTKFSTHMSSRLPGTVALRGPSGIDWTVGVAMSDDGTLFFNGGWKEFAQDHGLQAGDLLIFRFNGHSQFDVLVLESESSCEKTRSYFLSMKQGPPMEEKKAWGSAAAATPSGAGSEEFIPSPEQHDGNVAGVDDGTGGSLPPIEIDVDTLPPHPPPPPPPPLLPSCPPFITKLSNKQAKKVLTKKVVSLNSHRGASTPTPPPTESKLGALRLAKLAVSKDGFLTVMKTTHVERTFYLAIPYSWMKKHMDERERQDMILTLGEKEWPVKFKLRVNKNAGGLTNGWKKFARDNNLQPYDVCVFDIGGERRGGPDPESSIMVLKVQIFR</sequence>
<feature type="domain" description="TF-B3" evidence="6">
    <location>
        <begin position="265"/>
        <end position="369"/>
    </location>
</feature>
<reference evidence="7" key="1">
    <citation type="submission" date="2022-08" db="EMBL/GenBank/DDBJ databases">
        <authorList>
            <person name="Gutierrez-Valencia J."/>
        </authorList>
    </citation>
    <scope>NUCLEOTIDE SEQUENCE</scope>
</reference>
<evidence type="ECO:0000256" key="3">
    <source>
        <dbReference type="ARBA" id="ARBA00023125"/>
    </source>
</evidence>
<dbReference type="Proteomes" id="UP001154282">
    <property type="component" value="Unassembled WGS sequence"/>
</dbReference>
<proteinExistence type="predicted"/>
<dbReference type="InterPro" id="IPR003340">
    <property type="entry name" value="B3_DNA-bd"/>
</dbReference>
<dbReference type="Pfam" id="PF02362">
    <property type="entry name" value="B3"/>
    <property type="match status" value="2"/>
</dbReference>
<dbReference type="GO" id="GO:0005634">
    <property type="term" value="C:nucleus"/>
    <property type="evidence" value="ECO:0007669"/>
    <property type="project" value="UniProtKB-SubCell"/>
</dbReference>
<organism evidence="7 8">
    <name type="scientific">Linum tenue</name>
    <dbReference type="NCBI Taxonomy" id="586396"/>
    <lineage>
        <taxon>Eukaryota</taxon>
        <taxon>Viridiplantae</taxon>
        <taxon>Streptophyta</taxon>
        <taxon>Embryophyta</taxon>
        <taxon>Tracheophyta</taxon>
        <taxon>Spermatophyta</taxon>
        <taxon>Magnoliopsida</taxon>
        <taxon>eudicotyledons</taxon>
        <taxon>Gunneridae</taxon>
        <taxon>Pentapetalae</taxon>
        <taxon>rosids</taxon>
        <taxon>fabids</taxon>
        <taxon>Malpighiales</taxon>
        <taxon>Linaceae</taxon>
        <taxon>Linum</taxon>
    </lineage>
</organism>
<evidence type="ECO:0000256" key="5">
    <source>
        <dbReference type="ARBA" id="ARBA00023242"/>
    </source>
</evidence>
<dbReference type="InterPro" id="IPR015300">
    <property type="entry name" value="DNA-bd_pseudobarrel_sf"/>
</dbReference>
<name>A0AAV0RB74_9ROSI</name>
<keyword evidence="3" id="KW-0238">DNA-binding</keyword>
<keyword evidence="8" id="KW-1185">Reference proteome</keyword>
<dbReference type="Gene3D" id="2.40.330.10">
    <property type="entry name" value="DNA-binding pseudobarrel domain"/>
    <property type="match status" value="2"/>
</dbReference>
<dbReference type="AlphaFoldDB" id="A0AAV0RB74"/>
<dbReference type="PROSITE" id="PS50863">
    <property type="entry name" value="B3"/>
    <property type="match status" value="2"/>
</dbReference>
<dbReference type="PANTHER" id="PTHR31391:SF157">
    <property type="entry name" value="B3 DOMAIN-CONTAINING PROTEIN REM16"/>
    <property type="match status" value="1"/>
</dbReference>
<dbReference type="EMBL" id="CAMGYJ010000010">
    <property type="protein sequence ID" value="CAI0553578.1"/>
    <property type="molecule type" value="Genomic_DNA"/>
</dbReference>